<gene>
    <name evidence="1" type="ORF">M9Y10_009497</name>
</gene>
<name>A0ABR2INH0_9EUKA</name>
<comment type="caution">
    <text evidence="1">The sequence shown here is derived from an EMBL/GenBank/DDBJ whole genome shotgun (WGS) entry which is preliminary data.</text>
</comment>
<sequence length="112" mass="13039">MITLITNDLDENINDRRKKHLERNNSTLTNTQNQMPEFCVQLISEIYQNEIMTLTQLDDILLTSHYIPDIMNGLLNISFELEKESEMAESCLNKVSQSEIIAEFFKSCILPR</sequence>
<protein>
    <submittedName>
        <fullName evidence="1">Uncharacterized protein</fullName>
    </submittedName>
</protein>
<proteinExistence type="predicted"/>
<evidence type="ECO:0000313" key="2">
    <source>
        <dbReference type="Proteomes" id="UP001470230"/>
    </source>
</evidence>
<dbReference type="EMBL" id="JAPFFF010000015">
    <property type="protein sequence ID" value="KAK8866533.1"/>
    <property type="molecule type" value="Genomic_DNA"/>
</dbReference>
<accession>A0ABR2INH0</accession>
<organism evidence="1 2">
    <name type="scientific">Tritrichomonas musculus</name>
    <dbReference type="NCBI Taxonomy" id="1915356"/>
    <lineage>
        <taxon>Eukaryota</taxon>
        <taxon>Metamonada</taxon>
        <taxon>Parabasalia</taxon>
        <taxon>Tritrichomonadida</taxon>
        <taxon>Tritrichomonadidae</taxon>
        <taxon>Tritrichomonas</taxon>
    </lineage>
</organism>
<keyword evidence="2" id="KW-1185">Reference proteome</keyword>
<reference evidence="1 2" key="1">
    <citation type="submission" date="2024-04" db="EMBL/GenBank/DDBJ databases">
        <title>Tritrichomonas musculus Genome.</title>
        <authorList>
            <person name="Alves-Ferreira E."/>
            <person name="Grigg M."/>
            <person name="Lorenzi H."/>
            <person name="Galac M."/>
        </authorList>
    </citation>
    <scope>NUCLEOTIDE SEQUENCE [LARGE SCALE GENOMIC DNA]</scope>
    <source>
        <strain evidence="1 2">EAF2021</strain>
    </source>
</reference>
<dbReference type="Proteomes" id="UP001470230">
    <property type="component" value="Unassembled WGS sequence"/>
</dbReference>
<evidence type="ECO:0000313" key="1">
    <source>
        <dbReference type="EMBL" id="KAK8866533.1"/>
    </source>
</evidence>